<dbReference type="InterPro" id="IPR000326">
    <property type="entry name" value="PAP2/HPO"/>
</dbReference>
<dbReference type="Pfam" id="PF01569">
    <property type="entry name" value="PAP2"/>
    <property type="match status" value="1"/>
</dbReference>
<sequence length="189" mass="21571">MNFLNQYEVNILNAIQNIRTDTLDDIMVTITASGNGAIFWISLIFVFFSIKSYKKIAEVITISFILNLLIVNILLKISVGRVRPYEAFGFTDLLIRHLSDNSFPSGHTSYAFSFVTVLFILSKSKFINWYMAIIAILIAFSRLYLYVHFPTDVLAGAIIGIILGIMAIKIYNTKIYRHARGKLIYKLKK</sequence>
<dbReference type="InterPro" id="IPR036938">
    <property type="entry name" value="PAP2/HPO_sf"/>
</dbReference>
<evidence type="ECO:0000313" key="3">
    <source>
        <dbReference type="EMBL" id="EGC82481.1"/>
    </source>
</evidence>
<feature type="transmembrane region" description="Helical" evidence="1">
    <location>
        <begin position="128"/>
        <end position="147"/>
    </location>
</feature>
<dbReference type="GO" id="GO:0042392">
    <property type="term" value="F:sphingosine-1-phosphate phosphatase activity"/>
    <property type="evidence" value="ECO:0007669"/>
    <property type="project" value="TreeGrafter"/>
</dbReference>
<dbReference type="RefSeq" id="WP_004834355.1">
    <property type="nucleotide sequence ID" value="NZ_AEXM01000012.1"/>
</dbReference>
<dbReference type="Proteomes" id="UP000005286">
    <property type="component" value="Unassembled WGS sequence"/>
</dbReference>
<dbReference type="Gene3D" id="1.20.144.10">
    <property type="entry name" value="Phosphatidic acid phosphatase type 2/haloperoxidase"/>
    <property type="match status" value="1"/>
</dbReference>
<organism evidence="3 4">
    <name type="scientific">Anaerococcus prevotii ACS-065-V-Col13</name>
    <dbReference type="NCBI Taxonomy" id="879305"/>
    <lineage>
        <taxon>Bacteria</taxon>
        <taxon>Bacillati</taxon>
        <taxon>Bacillota</taxon>
        <taxon>Tissierellia</taxon>
        <taxon>Tissierellales</taxon>
        <taxon>Peptoniphilaceae</taxon>
        <taxon>Anaerococcus</taxon>
    </lineage>
</organism>
<dbReference type="AlphaFoldDB" id="F0GUY3"/>
<keyword evidence="1" id="KW-0812">Transmembrane</keyword>
<dbReference type="SMART" id="SM00014">
    <property type="entry name" value="acidPPc"/>
    <property type="match status" value="1"/>
</dbReference>
<proteinExistence type="predicted"/>
<dbReference type="eggNOG" id="COG0671">
    <property type="taxonomic scope" value="Bacteria"/>
</dbReference>
<evidence type="ECO:0000259" key="2">
    <source>
        <dbReference type="SMART" id="SM00014"/>
    </source>
</evidence>
<accession>F0GUY3</accession>
<dbReference type="PANTHER" id="PTHR14969">
    <property type="entry name" value="SPHINGOSINE-1-PHOSPHATE PHOSPHOHYDROLASE"/>
    <property type="match status" value="1"/>
</dbReference>
<comment type="caution">
    <text evidence="3">The sequence shown here is derived from an EMBL/GenBank/DDBJ whole genome shotgun (WGS) entry which is preliminary data.</text>
</comment>
<name>F0GUY3_9FIRM</name>
<dbReference type="PATRIC" id="fig|879305.3.peg.615"/>
<feature type="transmembrane region" description="Helical" evidence="1">
    <location>
        <begin position="153"/>
        <end position="172"/>
    </location>
</feature>
<dbReference type="SUPFAM" id="SSF48317">
    <property type="entry name" value="Acid phosphatase/Vanadium-dependent haloperoxidase"/>
    <property type="match status" value="1"/>
</dbReference>
<keyword evidence="1" id="KW-1133">Transmembrane helix</keyword>
<feature type="transmembrane region" description="Helical" evidence="1">
    <location>
        <begin position="60"/>
        <end position="82"/>
    </location>
</feature>
<dbReference type="EMBL" id="AEXM01000012">
    <property type="protein sequence ID" value="EGC82481.1"/>
    <property type="molecule type" value="Genomic_DNA"/>
</dbReference>
<feature type="transmembrane region" description="Helical" evidence="1">
    <location>
        <begin position="26"/>
        <end position="48"/>
    </location>
</feature>
<evidence type="ECO:0000313" key="4">
    <source>
        <dbReference type="Proteomes" id="UP000005286"/>
    </source>
</evidence>
<feature type="domain" description="Phosphatidic acid phosphatase type 2/haloperoxidase" evidence="2">
    <location>
        <begin position="61"/>
        <end position="168"/>
    </location>
</feature>
<reference evidence="3 4" key="1">
    <citation type="submission" date="2011-01" db="EMBL/GenBank/DDBJ databases">
        <authorList>
            <person name="Durkin A.S."/>
            <person name="Madupu R."/>
            <person name="Torralba M."/>
            <person name="Gillis M."/>
            <person name="Methe B."/>
            <person name="Sutton G."/>
            <person name="Nelson K.E."/>
        </authorList>
    </citation>
    <scope>NUCLEOTIDE SEQUENCE [LARGE SCALE GENOMIC DNA]</scope>
    <source>
        <strain evidence="3 4">ACS-065-V-Col13</strain>
    </source>
</reference>
<feature type="transmembrane region" description="Helical" evidence="1">
    <location>
        <begin position="102"/>
        <end position="121"/>
    </location>
</feature>
<protein>
    <submittedName>
        <fullName evidence="3">PAP2 family protein</fullName>
    </submittedName>
</protein>
<dbReference type="STRING" id="879305.HMPREF9290_1559"/>
<dbReference type="PANTHER" id="PTHR14969:SF13">
    <property type="entry name" value="AT30094P"/>
    <property type="match status" value="1"/>
</dbReference>
<evidence type="ECO:0000256" key="1">
    <source>
        <dbReference type="SAM" id="Phobius"/>
    </source>
</evidence>
<gene>
    <name evidence="3" type="ORF">HMPREF9290_1559</name>
</gene>
<keyword evidence="4" id="KW-1185">Reference proteome</keyword>
<keyword evidence="1" id="KW-0472">Membrane</keyword>